<dbReference type="InterPro" id="IPR036291">
    <property type="entry name" value="NAD(P)-bd_dom_sf"/>
</dbReference>
<dbReference type="InterPro" id="IPR036852">
    <property type="entry name" value="Peptidase_S8/S53_dom_sf"/>
</dbReference>
<dbReference type="PROSITE" id="PS51892">
    <property type="entry name" value="SUBTILASE"/>
    <property type="match status" value="1"/>
</dbReference>
<dbReference type="PANTHER" id="PTHR42678">
    <property type="entry name" value="AMIDASE"/>
    <property type="match status" value="1"/>
</dbReference>
<dbReference type="Proteomes" id="UP001243330">
    <property type="component" value="Unassembled WGS sequence"/>
</dbReference>
<feature type="domain" description="Amidase" evidence="9">
    <location>
        <begin position="382"/>
        <end position="684"/>
    </location>
</feature>
<keyword evidence="6" id="KW-0521">NADP</keyword>
<dbReference type="InterPro" id="IPR018247">
    <property type="entry name" value="EF_Hand_1_Ca_BS"/>
</dbReference>
<reference evidence="11" key="1">
    <citation type="submission" date="2023-01" db="EMBL/GenBank/DDBJ databases">
        <title>Colletotrichum chrysophilum M932 genome sequence.</title>
        <authorList>
            <person name="Baroncelli R."/>
        </authorList>
    </citation>
    <scope>NUCLEOTIDE SEQUENCE</scope>
    <source>
        <strain evidence="11">M932</strain>
    </source>
</reference>
<dbReference type="InterPro" id="IPR020904">
    <property type="entry name" value="Sc_DH/Rdtase_CS"/>
</dbReference>
<keyword evidence="3" id="KW-0732">Signal</keyword>
<keyword evidence="2 7" id="KW-0645">Protease</keyword>
<dbReference type="Pfam" id="PF00082">
    <property type="entry name" value="Peptidase_S8"/>
    <property type="match status" value="1"/>
</dbReference>
<dbReference type="InterPro" id="IPR010435">
    <property type="entry name" value="C5a/SBT2-like_Fn3"/>
</dbReference>
<comment type="similarity">
    <text evidence="1 7">Belongs to the peptidase S8 family.</text>
</comment>
<dbReference type="InterPro" id="IPR023828">
    <property type="entry name" value="Peptidase_S8_Ser-AS"/>
</dbReference>
<dbReference type="InterPro" id="IPR023631">
    <property type="entry name" value="Amidase_dom"/>
</dbReference>
<dbReference type="PANTHER" id="PTHR42678:SF37">
    <property type="entry name" value="AMIDASE C869.01-RELATED"/>
    <property type="match status" value="1"/>
</dbReference>
<dbReference type="Gene3D" id="3.40.50.200">
    <property type="entry name" value="Peptidase S8/S53 domain"/>
    <property type="match status" value="2"/>
</dbReference>
<proteinExistence type="inferred from homology"/>
<evidence type="ECO:0000256" key="1">
    <source>
        <dbReference type="ARBA" id="ARBA00011073"/>
    </source>
</evidence>
<evidence type="ECO:0000259" key="9">
    <source>
        <dbReference type="Pfam" id="PF01425"/>
    </source>
</evidence>
<dbReference type="Gene3D" id="2.60.40.4070">
    <property type="match status" value="1"/>
</dbReference>
<keyword evidence="4 7" id="KW-0378">Hydrolase</keyword>
<dbReference type="GO" id="GO:0006508">
    <property type="term" value="P:proteolysis"/>
    <property type="evidence" value="ECO:0007669"/>
    <property type="project" value="UniProtKB-KW"/>
</dbReference>
<comment type="caution">
    <text evidence="11">The sequence shown here is derived from an EMBL/GenBank/DDBJ whole genome shotgun (WGS) entry which is preliminary data.</text>
</comment>
<dbReference type="PROSITE" id="PS00018">
    <property type="entry name" value="EF_HAND_1"/>
    <property type="match status" value="1"/>
</dbReference>
<dbReference type="InterPro" id="IPR002347">
    <property type="entry name" value="SDR_fam"/>
</dbReference>
<name>A0AAD9ENW7_9PEZI</name>
<dbReference type="Gene3D" id="3.90.1300.10">
    <property type="entry name" value="Amidase signature (AS) domain"/>
    <property type="match status" value="1"/>
</dbReference>
<dbReference type="PROSITE" id="PS00136">
    <property type="entry name" value="SUBTILASE_ASP"/>
    <property type="match status" value="1"/>
</dbReference>
<evidence type="ECO:0000259" key="10">
    <source>
        <dbReference type="Pfam" id="PF06280"/>
    </source>
</evidence>
<evidence type="ECO:0000256" key="2">
    <source>
        <dbReference type="ARBA" id="ARBA00022670"/>
    </source>
</evidence>
<organism evidence="11 12">
    <name type="scientific">Colletotrichum chrysophilum</name>
    <dbReference type="NCBI Taxonomy" id="1836956"/>
    <lineage>
        <taxon>Eukaryota</taxon>
        <taxon>Fungi</taxon>
        <taxon>Dikarya</taxon>
        <taxon>Ascomycota</taxon>
        <taxon>Pezizomycotina</taxon>
        <taxon>Sordariomycetes</taxon>
        <taxon>Hypocreomycetidae</taxon>
        <taxon>Glomerellales</taxon>
        <taxon>Glomerellaceae</taxon>
        <taxon>Colletotrichum</taxon>
        <taxon>Colletotrichum gloeosporioides species complex</taxon>
    </lineage>
</organism>
<dbReference type="Pfam" id="PF06280">
    <property type="entry name" value="fn3_5"/>
    <property type="match status" value="1"/>
</dbReference>
<evidence type="ECO:0000313" key="12">
    <source>
        <dbReference type="Proteomes" id="UP001243330"/>
    </source>
</evidence>
<dbReference type="PROSITE" id="PS00061">
    <property type="entry name" value="ADH_SHORT"/>
    <property type="match status" value="1"/>
</dbReference>
<sequence>MAANAPKQSTPFSVSGKTAIVTGAGSGINFSFAELLLKRGCNVVIADLALRPEAEELVSKHNSNPRAIFVKTDVTSWPALSKMFDATLAEFGNFDILCPGAGVYEPHWSNFWHPPGSSESKDSADGGHYKLLDINITHPIRATQLAISYWLHPREVTDTKLPPAVKASPGNPKRIVHISSVAGQVPNINAPLYSASKFAITGFVRSLARLEETDGVRINAVAPGVVRTPLWTEHPEKLINLDESQDGWVTPEEVAEAMLRCAEDDGVPGGSILEVGKNNTRLVQTFNDPGPERDPKKGLMARNVLNGTEMTGGMAFVSMGSLVKVAVLASSLATGALCSLIHESRGEDSPFPMPLCKGIDIEDATIGTLQRWMTLGNLTSQDLVSCYVARIEQTNVVLRSVSEVNPDAPAIAASLDDERNTKGIRGPLHGIPFMVKDNIYTDDKHNTSEGGLVLLGGRYSSEATIVSKIRQAGGVLLGHTALSEAADHRALTNFSDGYSTRVGQTRNPFNLTQPTSGSSGGSAVSVRSNQVAIALGTETHGSLVHPAALLGLYTIKTTPGLVSRHGVVPGSFYHDTPGPMARSMRDVAVLLDIMAGPDRFDNLTFDALGNFPKNGYAAEVTDQSSLIGMKLGLPWNPYWSTIGAINSPGQREAYESRVHELRAAGAEIYNITDIPNIENVANKYGFGQPADVPEEYGQLVAYNTLLAVAYGEFLQNWTFPESDERHGMSSLAEMAAWNDAHNDTTGALGNSTWWYNTVSGQDFYDNAIATNGTMGDEFWKAFGWGRRTAREVIDGGHAYILDNGTVIELDGLLVPNDPSGGHDNACASIPSYAGYPVASVPIGQSGYGAAFGFCIYGRQYSEARLIRVASAMEDLFRWTSTLEYHNYETTERPWDAPWPGYPRMKSLFTQAAIAAYLPLLAATAYKDAFVVEFDGSAQLTADNLNNQVQTSLASSGIDCTASKRYYFTHAVFQGASFNLECNNDKVAQKSVLATVQGIDGVKKAWPVINIQPTLYNDRRIGRDFGTYVKRDLPQLHARDEAVDTLSTHVDTGVAKLHAANFTGKGVRIAVIDSGFDVDVPGLSKVDIGYAHDLTDNDNDVRDNCSFHGTHVLGVIAAKGDEARYGVLGVAPDATYELYRIQPCNGGSTNDMLINSFLEAADRGVDAISCSFGGGQAFPEDPWSAVATRLFKNGTYVSLPSGNGGPGVFSGVSPGMADAITSVGSTDNTVTPYLTWQGNWTSGTDGGEIRFVPGLPYDLPANNQLTIWSPNKEVDAPTDCQPLPSPTDLPTDLSNTVILASLSQCWTDASGADASITKALGIPYIIYYATKNWTVADGPGFYEDSSDPNLKGIATVEYDVGVKLLNAFHKDPASKVYLANEASIANIKLENKVNNLTGDFASSFSSWGPTLTGGAMPLVLAPGGNLISTFPSKYGGYGVVSGTSQSVPFEAGVAGLVRQNHPDYTPEEIQAVIATTARPVKWNDGKGAVSDFLAPVFQQGGGFLDAWNAVHSTTVLSTGALSFNDTANRPKELSFSIKNTGTKAITYHLSHVGAASGYILKQANGYNFTKGEATAVYADVSVTPATIKVEPGKSSTVSVALTKEPNLPEAATRVSFFGGYVAIEAEGSADVNNLTLPYTGFGAPLATLPIIKRDTSYLMMWNMTSSSPVRMEEGRVFTCTLDTSKDVPASFADNMFPGVWIALFVQTRNLSIYIVDADSGKEVAKSWQTTSDAIWGRASNWYWDGSDANKTFIPAGSYIWRVKAQKMNADPSKEESFDVYETGKWVLQYSNTTMGSNATLQS</sequence>
<dbReference type="Pfam" id="PF01425">
    <property type="entry name" value="Amidase"/>
    <property type="match status" value="1"/>
</dbReference>
<dbReference type="PRINTS" id="PR00081">
    <property type="entry name" value="GDHRDH"/>
</dbReference>
<gene>
    <name evidence="11" type="ORF">CCHR01_02100</name>
</gene>
<evidence type="ECO:0000256" key="7">
    <source>
        <dbReference type="PROSITE-ProRule" id="PRU01240"/>
    </source>
</evidence>
<keyword evidence="12" id="KW-1185">Reference proteome</keyword>
<feature type="domain" description="C5a peptidase/Subtilisin-like protease SBT2-like Fn3-like" evidence="10">
    <location>
        <begin position="1521"/>
        <end position="1638"/>
    </location>
</feature>
<dbReference type="SUPFAM" id="SSF51735">
    <property type="entry name" value="NAD(P)-binding Rossmann-fold domains"/>
    <property type="match status" value="1"/>
</dbReference>
<dbReference type="InterPro" id="IPR023827">
    <property type="entry name" value="Peptidase_S8_Asp-AS"/>
</dbReference>
<evidence type="ECO:0000256" key="5">
    <source>
        <dbReference type="ARBA" id="ARBA00022825"/>
    </source>
</evidence>
<evidence type="ECO:0000313" key="11">
    <source>
        <dbReference type="EMBL" id="KAK1855198.1"/>
    </source>
</evidence>
<evidence type="ECO:0000259" key="8">
    <source>
        <dbReference type="Pfam" id="PF00082"/>
    </source>
</evidence>
<dbReference type="Pfam" id="PF00106">
    <property type="entry name" value="adh_short"/>
    <property type="match status" value="1"/>
</dbReference>
<feature type="active site" description="Charge relay system" evidence="7">
    <location>
        <position position="1107"/>
    </location>
</feature>
<dbReference type="GO" id="GO:0004252">
    <property type="term" value="F:serine-type endopeptidase activity"/>
    <property type="evidence" value="ECO:0007669"/>
    <property type="project" value="UniProtKB-UniRule"/>
</dbReference>
<keyword evidence="5 7" id="KW-0720">Serine protease</keyword>
<dbReference type="SUPFAM" id="SSF52743">
    <property type="entry name" value="Subtilisin-like"/>
    <property type="match status" value="1"/>
</dbReference>
<feature type="active site" description="Charge relay system" evidence="7">
    <location>
        <position position="1443"/>
    </location>
</feature>
<feature type="active site" description="Charge relay system" evidence="7">
    <location>
        <position position="1072"/>
    </location>
</feature>
<accession>A0AAD9ENW7</accession>
<dbReference type="GO" id="GO:0016020">
    <property type="term" value="C:membrane"/>
    <property type="evidence" value="ECO:0007669"/>
    <property type="project" value="InterPro"/>
</dbReference>
<evidence type="ECO:0000256" key="6">
    <source>
        <dbReference type="ARBA" id="ARBA00022857"/>
    </source>
</evidence>
<dbReference type="InterPro" id="IPR036928">
    <property type="entry name" value="AS_sf"/>
</dbReference>
<dbReference type="Gene3D" id="3.40.50.720">
    <property type="entry name" value="NAD(P)-binding Rossmann-like Domain"/>
    <property type="match status" value="1"/>
</dbReference>
<dbReference type="InterPro" id="IPR000209">
    <property type="entry name" value="Peptidase_S8/S53_dom"/>
</dbReference>
<dbReference type="Gene3D" id="2.60.40.1710">
    <property type="entry name" value="Subtilisin-like superfamily"/>
    <property type="match status" value="1"/>
</dbReference>
<dbReference type="FunFam" id="3.40.50.720:FF:000643">
    <property type="entry name" value="Short chain dehydrogenase/reductase family oxidoreductase, putative"/>
    <property type="match status" value="1"/>
</dbReference>
<dbReference type="EMBL" id="JAQOWY010000024">
    <property type="protein sequence ID" value="KAK1855198.1"/>
    <property type="molecule type" value="Genomic_DNA"/>
</dbReference>
<evidence type="ECO:0000256" key="4">
    <source>
        <dbReference type="ARBA" id="ARBA00022801"/>
    </source>
</evidence>
<dbReference type="PROSITE" id="PS00138">
    <property type="entry name" value="SUBTILASE_SER"/>
    <property type="match status" value="1"/>
</dbReference>
<feature type="domain" description="Peptidase S8/S53" evidence="8">
    <location>
        <begin position="1063"/>
        <end position="1482"/>
    </location>
</feature>
<dbReference type="SUPFAM" id="SSF75304">
    <property type="entry name" value="Amidase signature (AS) enzymes"/>
    <property type="match status" value="1"/>
</dbReference>
<protein>
    <submittedName>
        <fullName evidence="11">Amidase family protein</fullName>
    </submittedName>
</protein>
<evidence type="ECO:0000256" key="3">
    <source>
        <dbReference type="ARBA" id="ARBA00022729"/>
    </source>
</evidence>